<evidence type="ECO:0000259" key="1">
    <source>
        <dbReference type="Pfam" id="PF23055"/>
    </source>
</evidence>
<dbReference type="Pfam" id="PF23055">
    <property type="entry name" value="DUF7041"/>
    <property type="match status" value="1"/>
</dbReference>
<dbReference type="InterPro" id="IPR055469">
    <property type="entry name" value="DUF7041"/>
</dbReference>
<protein>
    <recommendedName>
        <fullName evidence="1">DUF7041 domain-containing protein</fullName>
    </recommendedName>
</protein>
<keyword evidence="3" id="KW-1185">Reference proteome</keyword>
<dbReference type="Proteomes" id="UP000887013">
    <property type="component" value="Unassembled WGS sequence"/>
</dbReference>
<dbReference type="PANTHER" id="PTHR33327:SF3">
    <property type="entry name" value="RNA-DIRECTED DNA POLYMERASE"/>
    <property type="match status" value="1"/>
</dbReference>
<feature type="domain" description="DUF7041" evidence="1">
    <location>
        <begin position="36"/>
        <end position="118"/>
    </location>
</feature>
<name>A0A8X6TZ08_NEPPI</name>
<evidence type="ECO:0000313" key="3">
    <source>
        <dbReference type="Proteomes" id="UP000887013"/>
    </source>
</evidence>
<organism evidence="2 3">
    <name type="scientific">Nephila pilipes</name>
    <name type="common">Giant wood spider</name>
    <name type="synonym">Nephila maculata</name>
    <dbReference type="NCBI Taxonomy" id="299642"/>
    <lineage>
        <taxon>Eukaryota</taxon>
        <taxon>Metazoa</taxon>
        <taxon>Ecdysozoa</taxon>
        <taxon>Arthropoda</taxon>
        <taxon>Chelicerata</taxon>
        <taxon>Arachnida</taxon>
        <taxon>Araneae</taxon>
        <taxon>Araneomorphae</taxon>
        <taxon>Entelegynae</taxon>
        <taxon>Araneoidea</taxon>
        <taxon>Nephilidae</taxon>
        <taxon>Nephila</taxon>
    </lineage>
</organism>
<gene>
    <name evidence="2" type="primary">TcasGA2_TC031918</name>
    <name evidence="2" type="ORF">NPIL_320371</name>
</gene>
<sequence length="242" mass="28164">MKGYAKPIMSKAGKYVEKQLLTGKKVIARVSTKPSPFWKPNPKIWFLQLEAQFRNAAITADQTKYDNVVSYNEAEFFLSQNSDILNNPPKDDKYILIKDRLISIFADTETQKTQKLLTEVELGDKTPFQLLYEMKNLSTVKKSEPFLKTLLLQQLQVEMLSILSISVDDLSKLVTMANKKLYKRQFSVHQLFRPRSRSNSINRRSNREHSICNYHSRFDDKATKYIKPCNCPNKMNNQTQEN</sequence>
<dbReference type="PANTHER" id="PTHR33327">
    <property type="entry name" value="ENDONUCLEASE"/>
    <property type="match status" value="1"/>
</dbReference>
<dbReference type="AlphaFoldDB" id="A0A8X6TZ08"/>
<evidence type="ECO:0000313" key="2">
    <source>
        <dbReference type="EMBL" id="GFT62467.1"/>
    </source>
</evidence>
<proteinExistence type="predicted"/>
<comment type="caution">
    <text evidence="2">The sequence shown here is derived from an EMBL/GenBank/DDBJ whole genome shotgun (WGS) entry which is preliminary data.</text>
</comment>
<dbReference type="OrthoDB" id="6426556at2759"/>
<dbReference type="EMBL" id="BMAW01019259">
    <property type="protein sequence ID" value="GFT62467.1"/>
    <property type="molecule type" value="Genomic_DNA"/>
</dbReference>
<reference evidence="2" key="1">
    <citation type="submission" date="2020-08" db="EMBL/GenBank/DDBJ databases">
        <title>Multicomponent nature underlies the extraordinary mechanical properties of spider dragline silk.</title>
        <authorList>
            <person name="Kono N."/>
            <person name="Nakamura H."/>
            <person name="Mori M."/>
            <person name="Yoshida Y."/>
            <person name="Ohtoshi R."/>
            <person name="Malay A.D."/>
            <person name="Moran D.A.P."/>
            <person name="Tomita M."/>
            <person name="Numata K."/>
            <person name="Arakawa K."/>
        </authorList>
    </citation>
    <scope>NUCLEOTIDE SEQUENCE</scope>
</reference>
<accession>A0A8X6TZ08</accession>